<dbReference type="SUPFAM" id="SSF51230">
    <property type="entry name" value="Single hybrid motif"/>
    <property type="match status" value="1"/>
</dbReference>
<proteinExistence type="predicted"/>
<accession>A0A6M5YPQ2</accession>
<dbReference type="Gene3D" id="2.40.50.100">
    <property type="match status" value="1"/>
</dbReference>
<dbReference type="PANTHER" id="PTHR45266:SF3">
    <property type="entry name" value="OXALOACETATE DECARBOXYLASE ALPHA CHAIN"/>
    <property type="match status" value="1"/>
</dbReference>
<evidence type="ECO:0000313" key="7">
    <source>
        <dbReference type="Proteomes" id="UP000503447"/>
    </source>
</evidence>
<reference evidence="7" key="1">
    <citation type="submission" date="2020-05" db="EMBL/GenBank/DDBJ databases">
        <title>Frigoriglobus tundricola gen. nov., sp. nov., a psychrotolerant cellulolytic planctomycete of the family Gemmataceae with two divergent copies of 16S rRNA gene.</title>
        <authorList>
            <person name="Kulichevskaya I.S."/>
            <person name="Ivanova A.A."/>
            <person name="Naumoff D.G."/>
            <person name="Beletsky A.V."/>
            <person name="Rijpstra W.I.C."/>
            <person name="Sinninghe Damste J.S."/>
            <person name="Mardanov A.V."/>
            <person name="Ravin N.V."/>
            <person name="Dedysh S.N."/>
        </authorList>
    </citation>
    <scope>NUCLEOTIDE SEQUENCE [LARGE SCALE GENOMIC DNA]</scope>
    <source>
        <strain evidence="7">PL17</strain>
    </source>
</reference>
<dbReference type="PRINTS" id="PR01071">
    <property type="entry name" value="ACOABIOTINCC"/>
</dbReference>
<dbReference type="Proteomes" id="UP000503447">
    <property type="component" value="Chromosome"/>
</dbReference>
<keyword evidence="4" id="KW-0275">Fatty acid biosynthesis</keyword>
<dbReference type="GO" id="GO:0006633">
    <property type="term" value="P:fatty acid biosynthetic process"/>
    <property type="evidence" value="ECO:0007669"/>
    <property type="project" value="UniProtKB-UniPathway"/>
</dbReference>
<dbReference type="InterPro" id="IPR000089">
    <property type="entry name" value="Biotin_lipoyl"/>
</dbReference>
<dbReference type="PROSITE" id="PS50968">
    <property type="entry name" value="BIOTINYL_LIPOYL"/>
    <property type="match status" value="1"/>
</dbReference>
<protein>
    <recommendedName>
        <fullName evidence="2 4">Biotin carboxyl carrier protein of acetyl-CoA carboxylase</fullName>
    </recommendedName>
</protein>
<keyword evidence="4" id="KW-0443">Lipid metabolism</keyword>
<feature type="domain" description="Lipoyl-binding" evidence="5">
    <location>
        <begin position="1"/>
        <end position="70"/>
    </location>
</feature>
<evidence type="ECO:0000313" key="6">
    <source>
        <dbReference type="EMBL" id="QJW95975.1"/>
    </source>
</evidence>
<keyword evidence="4" id="KW-0444">Lipid biosynthesis</keyword>
<dbReference type="EMBL" id="CP053452">
    <property type="protein sequence ID" value="QJW95975.1"/>
    <property type="molecule type" value="Genomic_DNA"/>
</dbReference>
<dbReference type="PANTHER" id="PTHR45266">
    <property type="entry name" value="OXALOACETATE DECARBOXYLASE ALPHA CHAIN"/>
    <property type="match status" value="1"/>
</dbReference>
<dbReference type="InterPro" id="IPR050709">
    <property type="entry name" value="Biotin_Carboxyl_Carrier/Decarb"/>
</dbReference>
<dbReference type="UniPathway" id="UPA00094"/>
<keyword evidence="3 4" id="KW-0092">Biotin</keyword>
<evidence type="ECO:0000256" key="1">
    <source>
        <dbReference type="ARBA" id="ARBA00003761"/>
    </source>
</evidence>
<evidence type="ECO:0000259" key="5">
    <source>
        <dbReference type="PROSITE" id="PS50968"/>
    </source>
</evidence>
<dbReference type="KEGG" id="ftj:FTUN_3529"/>
<evidence type="ECO:0000256" key="4">
    <source>
        <dbReference type="RuleBase" id="RU364072"/>
    </source>
</evidence>
<comment type="function">
    <text evidence="1 4">This protein is a component of the acetyl coenzyme A carboxylase complex; first, biotin carboxylase catalyzes the carboxylation of the carrier protein and then the transcarboxylase transfers the carboxyl group to form malonyl-CoA.</text>
</comment>
<dbReference type="GO" id="GO:0003989">
    <property type="term" value="F:acetyl-CoA carboxylase activity"/>
    <property type="evidence" value="ECO:0007669"/>
    <property type="project" value="InterPro"/>
</dbReference>
<gene>
    <name evidence="6" type="ORF">FTUN_3529</name>
</gene>
<dbReference type="GO" id="GO:0009317">
    <property type="term" value="C:acetyl-CoA carboxylase complex"/>
    <property type="evidence" value="ECO:0007669"/>
    <property type="project" value="InterPro"/>
</dbReference>
<comment type="pathway">
    <text evidence="4">Lipid metabolism; fatty acid biosynthesis.</text>
</comment>
<dbReference type="InterPro" id="IPR001249">
    <property type="entry name" value="AcCoA_biotinCC"/>
</dbReference>
<evidence type="ECO:0000256" key="3">
    <source>
        <dbReference type="ARBA" id="ARBA00023267"/>
    </source>
</evidence>
<keyword evidence="4" id="KW-0276">Fatty acid metabolism</keyword>
<dbReference type="AlphaFoldDB" id="A0A6M5YPQ2"/>
<evidence type="ECO:0000256" key="2">
    <source>
        <dbReference type="ARBA" id="ARBA00017562"/>
    </source>
</evidence>
<dbReference type="InterPro" id="IPR011053">
    <property type="entry name" value="Single_hybrid_motif"/>
</dbReference>
<organism evidence="6 7">
    <name type="scientific">Frigoriglobus tundricola</name>
    <dbReference type="NCBI Taxonomy" id="2774151"/>
    <lineage>
        <taxon>Bacteria</taxon>
        <taxon>Pseudomonadati</taxon>
        <taxon>Planctomycetota</taxon>
        <taxon>Planctomycetia</taxon>
        <taxon>Gemmatales</taxon>
        <taxon>Gemmataceae</taxon>
        <taxon>Frigoriglobus</taxon>
    </lineage>
</organism>
<dbReference type="CDD" id="cd06850">
    <property type="entry name" value="biotinyl_domain"/>
    <property type="match status" value="1"/>
</dbReference>
<keyword evidence="7" id="KW-1185">Reference proteome</keyword>
<name>A0A6M5YPQ2_9BACT</name>
<dbReference type="RefSeq" id="WP_227254913.1">
    <property type="nucleotide sequence ID" value="NZ_CP053452.2"/>
</dbReference>
<dbReference type="Pfam" id="PF00364">
    <property type="entry name" value="Biotin_lipoyl"/>
    <property type="match status" value="1"/>
</dbReference>
<sequence length="72" mass="7969">MVGTFYPKPDPKKPEYVTVGSKVTPKTVVCKVEAMKLFNEITADCTGTVVEVCVKDGDPVEYNQVLYRVEPS</sequence>